<dbReference type="Proteomes" id="UP001487740">
    <property type="component" value="Unassembled WGS sequence"/>
</dbReference>
<dbReference type="GO" id="GO:0006508">
    <property type="term" value="P:proteolysis"/>
    <property type="evidence" value="ECO:0007669"/>
    <property type="project" value="UniProtKB-KW"/>
</dbReference>
<keyword evidence="3 5" id="KW-0720">Serine protease</keyword>
<dbReference type="PANTHER" id="PTHR24252:SF7">
    <property type="entry name" value="HYALIN"/>
    <property type="match status" value="1"/>
</dbReference>
<feature type="domain" description="Peptidase S1" evidence="6">
    <location>
        <begin position="19"/>
        <end position="244"/>
    </location>
</feature>
<dbReference type="PROSITE" id="PS50240">
    <property type="entry name" value="TRYPSIN_DOM"/>
    <property type="match status" value="1"/>
</dbReference>
<evidence type="ECO:0000256" key="1">
    <source>
        <dbReference type="ARBA" id="ARBA00022670"/>
    </source>
</evidence>
<dbReference type="InterPro" id="IPR001254">
    <property type="entry name" value="Trypsin_dom"/>
</dbReference>
<dbReference type="PRINTS" id="PR00722">
    <property type="entry name" value="CHYMOTRYPSIN"/>
</dbReference>
<evidence type="ECO:0000256" key="4">
    <source>
        <dbReference type="ARBA" id="ARBA00023157"/>
    </source>
</evidence>
<dbReference type="EMBL" id="JARAKH010000049">
    <property type="protein sequence ID" value="KAK8375649.1"/>
    <property type="molecule type" value="Genomic_DNA"/>
</dbReference>
<evidence type="ECO:0000313" key="7">
    <source>
        <dbReference type="EMBL" id="KAK8375649.1"/>
    </source>
</evidence>
<evidence type="ECO:0000256" key="2">
    <source>
        <dbReference type="ARBA" id="ARBA00022801"/>
    </source>
</evidence>
<evidence type="ECO:0000256" key="5">
    <source>
        <dbReference type="RuleBase" id="RU363034"/>
    </source>
</evidence>
<accession>A0AAW0SJU7</accession>
<keyword evidence="2 5" id="KW-0378">Hydrolase</keyword>
<dbReference type="InterPro" id="IPR018114">
    <property type="entry name" value="TRYPSIN_HIS"/>
</dbReference>
<dbReference type="PROSITE" id="PS00134">
    <property type="entry name" value="TRYPSIN_HIS"/>
    <property type="match status" value="1"/>
</dbReference>
<protein>
    <recommendedName>
        <fullName evidence="6">Peptidase S1 domain-containing protein</fullName>
    </recommendedName>
</protein>
<keyword evidence="1 5" id="KW-0645">Protease</keyword>
<dbReference type="Pfam" id="PF00089">
    <property type="entry name" value="Trypsin"/>
    <property type="match status" value="1"/>
</dbReference>
<sequence>MSHADECGIAPISVKDNRIVNGTDASLGEYPYQVSVGGFCGGSLIKAEWVLTAAHCFDGSENPANLRIYLGMLNIASPASDVVILTAKAIIRHESFSQFTFANDIAVIQLSSPVTFTDKIKPICLPQADDIAFGENAVVTGWGTREFATSDFPSILQEVALEVTNDTFCSSFGDTTVSLCAYTPYKDSCQGDSGGPLVARSCKGSGRWVVVGIVSYGVECAKLGFPGVYTRVPNYVNWISEKTGGTSCT</sequence>
<dbReference type="Gene3D" id="2.40.10.10">
    <property type="entry name" value="Trypsin-like serine proteases"/>
    <property type="match status" value="1"/>
</dbReference>
<dbReference type="FunFam" id="2.40.10.10:FF:000006">
    <property type="entry name" value="Serine proteinase stubble"/>
    <property type="match status" value="1"/>
</dbReference>
<dbReference type="CDD" id="cd00190">
    <property type="entry name" value="Tryp_SPc"/>
    <property type="match status" value="1"/>
</dbReference>
<gene>
    <name evidence="7" type="ORF">O3P69_008448</name>
</gene>
<dbReference type="PANTHER" id="PTHR24252">
    <property type="entry name" value="ACROSIN-RELATED"/>
    <property type="match status" value="1"/>
</dbReference>
<dbReference type="InterPro" id="IPR001314">
    <property type="entry name" value="Peptidase_S1A"/>
</dbReference>
<keyword evidence="8" id="KW-1185">Reference proteome</keyword>
<comment type="caution">
    <text evidence="7">The sequence shown here is derived from an EMBL/GenBank/DDBJ whole genome shotgun (WGS) entry which is preliminary data.</text>
</comment>
<dbReference type="InterPro" id="IPR009003">
    <property type="entry name" value="Peptidase_S1_PA"/>
</dbReference>
<proteinExistence type="predicted"/>
<evidence type="ECO:0000256" key="3">
    <source>
        <dbReference type="ARBA" id="ARBA00022825"/>
    </source>
</evidence>
<evidence type="ECO:0000259" key="6">
    <source>
        <dbReference type="PROSITE" id="PS50240"/>
    </source>
</evidence>
<dbReference type="GO" id="GO:0004252">
    <property type="term" value="F:serine-type endopeptidase activity"/>
    <property type="evidence" value="ECO:0007669"/>
    <property type="project" value="InterPro"/>
</dbReference>
<name>A0AAW0SJU7_SCYPA</name>
<dbReference type="InterPro" id="IPR033116">
    <property type="entry name" value="TRYPSIN_SER"/>
</dbReference>
<dbReference type="PROSITE" id="PS00135">
    <property type="entry name" value="TRYPSIN_SER"/>
    <property type="match status" value="1"/>
</dbReference>
<keyword evidence="4" id="KW-1015">Disulfide bond</keyword>
<dbReference type="SUPFAM" id="SSF50494">
    <property type="entry name" value="Trypsin-like serine proteases"/>
    <property type="match status" value="1"/>
</dbReference>
<dbReference type="SMART" id="SM00020">
    <property type="entry name" value="Tryp_SPc"/>
    <property type="match status" value="1"/>
</dbReference>
<dbReference type="AlphaFoldDB" id="A0AAW0SJU7"/>
<evidence type="ECO:0000313" key="8">
    <source>
        <dbReference type="Proteomes" id="UP001487740"/>
    </source>
</evidence>
<dbReference type="InterPro" id="IPR043504">
    <property type="entry name" value="Peptidase_S1_PA_chymotrypsin"/>
</dbReference>
<reference evidence="7 8" key="1">
    <citation type="submission" date="2023-03" db="EMBL/GenBank/DDBJ databases">
        <title>High-quality genome of Scylla paramamosain provides insights in environmental adaptation.</title>
        <authorList>
            <person name="Zhang L."/>
        </authorList>
    </citation>
    <scope>NUCLEOTIDE SEQUENCE [LARGE SCALE GENOMIC DNA]</scope>
    <source>
        <strain evidence="7">LZ_2023a</strain>
        <tissue evidence="7">Muscle</tissue>
    </source>
</reference>
<organism evidence="7 8">
    <name type="scientific">Scylla paramamosain</name>
    <name type="common">Mud crab</name>
    <dbReference type="NCBI Taxonomy" id="85552"/>
    <lineage>
        <taxon>Eukaryota</taxon>
        <taxon>Metazoa</taxon>
        <taxon>Ecdysozoa</taxon>
        <taxon>Arthropoda</taxon>
        <taxon>Crustacea</taxon>
        <taxon>Multicrustacea</taxon>
        <taxon>Malacostraca</taxon>
        <taxon>Eumalacostraca</taxon>
        <taxon>Eucarida</taxon>
        <taxon>Decapoda</taxon>
        <taxon>Pleocyemata</taxon>
        <taxon>Brachyura</taxon>
        <taxon>Eubrachyura</taxon>
        <taxon>Portunoidea</taxon>
        <taxon>Portunidae</taxon>
        <taxon>Portuninae</taxon>
        <taxon>Scylla</taxon>
    </lineage>
</organism>